<feature type="transmembrane region" description="Helical" evidence="2">
    <location>
        <begin position="1244"/>
        <end position="1262"/>
    </location>
</feature>
<reference evidence="4 5" key="2">
    <citation type="submission" date="2009-02" db="EMBL/GenBank/DDBJ databases">
        <title>Draft genome sequence of Clostridium methylpentosum (DSM 5476).</title>
        <authorList>
            <person name="Sudarsanam P."/>
            <person name="Ley R."/>
            <person name="Guruge J."/>
            <person name="Turnbaugh P.J."/>
            <person name="Mahowald M."/>
            <person name="Liep D."/>
            <person name="Gordon J."/>
        </authorList>
    </citation>
    <scope>NUCLEOTIDE SEQUENCE [LARGE SCALE GENOMIC DNA]</scope>
    <source>
        <strain evidence="4 5">DSM 5476</strain>
    </source>
</reference>
<protein>
    <submittedName>
        <fullName evidence="4">Uncharacterized protein</fullName>
    </submittedName>
</protein>
<dbReference type="eggNOG" id="COG1538">
    <property type="taxonomic scope" value="Bacteria"/>
</dbReference>
<dbReference type="PANTHER" id="PTHR36848:SF2">
    <property type="entry name" value="SECRETED PROTEIN"/>
    <property type="match status" value="1"/>
</dbReference>
<feature type="region of interest" description="Disordered" evidence="1">
    <location>
        <begin position="1218"/>
        <end position="1239"/>
    </location>
</feature>
<proteinExistence type="predicted"/>
<comment type="caution">
    <text evidence="4">The sequence shown here is derived from an EMBL/GenBank/DDBJ whole genome shotgun (WGS) entry which is preliminary data.</text>
</comment>
<dbReference type="eggNOG" id="COG3250">
    <property type="taxonomic scope" value="Bacteria"/>
</dbReference>
<feature type="signal peptide" evidence="3">
    <location>
        <begin position="1"/>
        <end position="31"/>
    </location>
</feature>
<dbReference type="Pfam" id="PF07554">
    <property type="entry name" value="FIVAR"/>
    <property type="match status" value="3"/>
</dbReference>
<evidence type="ECO:0000256" key="1">
    <source>
        <dbReference type="SAM" id="MobiDB-lite"/>
    </source>
</evidence>
<dbReference type="GO" id="GO:0005975">
    <property type="term" value="P:carbohydrate metabolic process"/>
    <property type="evidence" value="ECO:0007669"/>
    <property type="project" value="InterPro"/>
</dbReference>
<feature type="chain" id="PRO_5002897878" evidence="3">
    <location>
        <begin position="32"/>
        <end position="1268"/>
    </location>
</feature>
<dbReference type="InterPro" id="IPR053161">
    <property type="entry name" value="Ulvan_degrading_GH"/>
</dbReference>
<evidence type="ECO:0000256" key="2">
    <source>
        <dbReference type="SAM" id="Phobius"/>
    </source>
</evidence>
<gene>
    <name evidence="4" type="ORF">CLOSTMETH_01908</name>
</gene>
<accession>C0EDI1</accession>
<dbReference type="PANTHER" id="PTHR36848">
    <property type="entry name" value="DNA-BINDING PROTEIN (PUTATIVE SECRETED PROTEIN)-RELATED"/>
    <property type="match status" value="1"/>
</dbReference>
<evidence type="ECO:0000256" key="3">
    <source>
        <dbReference type="SAM" id="SignalP"/>
    </source>
</evidence>
<sequence>MRGKKMRNRVKKGAAVLLAILMMGSAGSAWASPTEKEAETQTSPFLQEFQNPSGQNRPKTRWWIPGSHMTKTEIEAEIKSMSDAGFGGAEVVPVSSGGKDGSSIDWGTQQWNEMIRHMLQVAGKYDFTIDFTMTPAWPLALPTIQDLDDPQSGAQMELDGNHVDGITKENPYHGKVPVAKELDAGTPVLMAVTVAKYAEKENAVLDYDSAKTLDLKTQVVHNSEDPTDYTVEFTPEEEGEYVLFGWWQHPSGNRTYDNYQVDHFGKGGAQAIIDYWEDNLLPYYGDDFQNTSALFIDSLEFQTHLDWTIGLLDDFEQFKNYDFSSYLPAVYDTDSLGNQSANPQPDFQFNRNNDALKNDFRDTLTQLYIENHLKPLSEFCDKHGVQLRYQTSYGKSLELAQTAMYVDIPETETLYSADVIDFYRLQSGAAHMADKQIYSIEASPEGMLHLNFGGHEIHVPQGNGEDSPGNYQQTWDSQIWHVQRAFAGGVNQIVFHGYSYNGQYEGEGNENGYVQGTKWPGFEGFGVDSWSNSWGERLPSWQHARNYTDSIARNQYILRQGEAKVDLAIYEHEYWNVGRSDIYQDDKQLQQQGFTYDFISPSALSLESATVCNGRLNESGPAYKALILNQQQTLTASAATKILSYAQKGFPIVIVGESPSADAFCDNTDVAGMMQELVTYPSVKQVADTDSVPQALRQLGITADASYEEQSCIVNVHRRTSTTDFYYLYNEGNAKNYPAAKEIQPVTTEVTLQGSGTPYFLNAWTGEVTPVSQYTRTANAVTIPVTIAGNDSVTIALTNEDWGQNDLPHVTKGNLNTEYNEHNQLVAKSFESGTETLTLSNQNTVTVTTGQVAQPITLSKWDLSVESWTEGEKPTETNKTVLQVGTIDGLKPWNKIPGLEKVSGIGRYTTTVSLDQGWEQGSGALIRLGDVVDSYQIEVNGNLVPASQIDTTIDIGKYLKAGENTITVEVASTLLNAVLDAHALDGRNPDEYGMMGPVTLTPYRVTEIALQDKQILNTVIAYAEQQLADPEFDQVILSVQQSFRETLENAQTVAVNPTATQQEVDQAWQALLNEIHKLGFVKGDIRSLETLVQAAESYNMNQYVEKGQVEFIQALDAAQTLIGEKDNAIEQEIRQAEEKLLNAMLRLRLKADKSLLQSVLEDAAGVDISLYTAESVTSFYAAKHSAETAFGNPDATQAEVDDAVEELQNAIRGLKPMGSVSNTDLQGDDNVTAGGRNAKTGETVPLAGAVVLIFAGAATVFLKKRTKQ</sequence>
<dbReference type="STRING" id="537013.CLOSTMETH_01908"/>
<dbReference type="EMBL" id="ACEC01000062">
    <property type="protein sequence ID" value="EEG30467.1"/>
    <property type="molecule type" value="Genomic_DNA"/>
</dbReference>
<dbReference type="Pfam" id="PF17132">
    <property type="entry name" value="Glyco_hydro_106"/>
    <property type="match status" value="1"/>
</dbReference>
<keyword evidence="3" id="KW-0732">Signal</keyword>
<keyword evidence="2" id="KW-0812">Transmembrane</keyword>
<dbReference type="InterPro" id="IPR008979">
    <property type="entry name" value="Galactose-bd-like_sf"/>
</dbReference>
<feature type="region of interest" description="Disordered" evidence="1">
    <location>
        <begin position="31"/>
        <end position="61"/>
    </location>
</feature>
<evidence type="ECO:0000313" key="5">
    <source>
        <dbReference type="Proteomes" id="UP000003340"/>
    </source>
</evidence>
<keyword evidence="5" id="KW-1185">Reference proteome</keyword>
<name>C0EDI1_9FIRM</name>
<dbReference type="SUPFAM" id="SSF49785">
    <property type="entry name" value="Galactose-binding domain-like"/>
    <property type="match status" value="1"/>
</dbReference>
<dbReference type="AlphaFoldDB" id="C0EDI1"/>
<feature type="compositionally biased region" description="Polar residues" evidence="1">
    <location>
        <begin position="40"/>
        <end position="57"/>
    </location>
</feature>
<organism evidence="4 5">
    <name type="scientific">[Clostridium] methylpentosum DSM 5476</name>
    <dbReference type="NCBI Taxonomy" id="537013"/>
    <lineage>
        <taxon>Bacteria</taxon>
        <taxon>Bacillati</taxon>
        <taxon>Bacillota</taxon>
        <taxon>Clostridia</taxon>
        <taxon>Eubacteriales</taxon>
        <taxon>Oscillospiraceae</taxon>
        <taxon>Oscillospiraceae incertae sedis</taxon>
    </lineage>
</organism>
<dbReference type="Gene3D" id="1.20.1270.90">
    <property type="entry name" value="AF1782-like"/>
    <property type="match status" value="2"/>
</dbReference>
<evidence type="ECO:0000313" key="4">
    <source>
        <dbReference type="EMBL" id="EEG30467.1"/>
    </source>
</evidence>
<keyword evidence="2" id="KW-1133">Transmembrane helix</keyword>
<reference evidence="4 5" key="1">
    <citation type="submission" date="2009-01" db="EMBL/GenBank/DDBJ databases">
        <authorList>
            <person name="Fulton L."/>
            <person name="Clifton S."/>
            <person name="Fulton B."/>
            <person name="Xu J."/>
            <person name="Minx P."/>
            <person name="Pepin K.H."/>
            <person name="Johnson M."/>
            <person name="Bhonagiri V."/>
            <person name="Nash W.E."/>
            <person name="Mardis E.R."/>
            <person name="Wilson R.K."/>
        </authorList>
    </citation>
    <scope>NUCLEOTIDE SEQUENCE [LARGE SCALE GENOMIC DNA]</scope>
    <source>
        <strain evidence="4 5">DSM 5476</strain>
    </source>
</reference>
<dbReference type="HOGENOM" id="CLU_003772_0_1_9"/>
<keyword evidence="2" id="KW-0472">Membrane</keyword>
<dbReference type="Proteomes" id="UP000003340">
    <property type="component" value="Unassembled WGS sequence"/>
</dbReference>
<dbReference type="GO" id="GO:0004553">
    <property type="term" value="F:hydrolase activity, hydrolyzing O-glycosyl compounds"/>
    <property type="evidence" value="ECO:0007669"/>
    <property type="project" value="InterPro"/>
</dbReference>
<dbReference type="Gene3D" id="2.60.120.260">
    <property type="entry name" value="Galactose-binding domain-like"/>
    <property type="match status" value="1"/>
</dbReference>